<name>A0ACB8LFA7_CITSI</name>
<evidence type="ECO:0000313" key="2">
    <source>
        <dbReference type="Proteomes" id="UP000829398"/>
    </source>
</evidence>
<protein>
    <submittedName>
        <fullName evidence="1">RING-type domain-containing protein</fullName>
    </submittedName>
</protein>
<organism evidence="1 2">
    <name type="scientific">Citrus sinensis</name>
    <name type="common">Sweet orange</name>
    <name type="synonym">Citrus aurantium var. sinensis</name>
    <dbReference type="NCBI Taxonomy" id="2711"/>
    <lineage>
        <taxon>Eukaryota</taxon>
        <taxon>Viridiplantae</taxon>
        <taxon>Streptophyta</taxon>
        <taxon>Embryophyta</taxon>
        <taxon>Tracheophyta</taxon>
        <taxon>Spermatophyta</taxon>
        <taxon>Magnoliopsida</taxon>
        <taxon>eudicotyledons</taxon>
        <taxon>Gunneridae</taxon>
        <taxon>Pentapetalae</taxon>
        <taxon>rosids</taxon>
        <taxon>malvids</taxon>
        <taxon>Sapindales</taxon>
        <taxon>Rutaceae</taxon>
        <taxon>Aurantioideae</taxon>
        <taxon>Citrus</taxon>
    </lineage>
</organism>
<evidence type="ECO:0000313" key="1">
    <source>
        <dbReference type="EMBL" id="KAH9771990.1"/>
    </source>
</evidence>
<comment type="caution">
    <text evidence="1">The sequence shown here is derived from an EMBL/GenBank/DDBJ whole genome shotgun (WGS) entry which is preliminary data.</text>
</comment>
<proteinExistence type="predicted"/>
<dbReference type="Proteomes" id="UP000829398">
    <property type="component" value="Chromosome 4"/>
</dbReference>
<dbReference type="EMBL" id="CM039173">
    <property type="protein sequence ID" value="KAH9771990.1"/>
    <property type="molecule type" value="Genomic_DNA"/>
</dbReference>
<gene>
    <name evidence="1" type="ORF">KPL71_012884</name>
</gene>
<reference evidence="2" key="1">
    <citation type="journal article" date="2023" name="Hortic. Res.">
        <title>A chromosome-level phased genome enabling allele-level studies in sweet orange: a case study on citrus Huanglongbing tolerance.</title>
        <authorList>
            <person name="Wu B."/>
            <person name="Yu Q."/>
            <person name="Deng Z."/>
            <person name="Duan Y."/>
            <person name="Luo F."/>
            <person name="Gmitter F. Jr."/>
        </authorList>
    </citation>
    <scope>NUCLEOTIDE SEQUENCE [LARGE SCALE GENOMIC DNA]</scope>
    <source>
        <strain evidence="2">cv. Valencia</strain>
    </source>
</reference>
<sequence length="468" mass="53625">MLTQRQVASWGRVFKSLQAVLAHGLLFTFTLLLSLKLDHALRHSWWIVFSPLWLFHVVVARGRFSLPAPVMPHNRQWAPSHAIVAAPLLVAFELLLCIRLEGAYVVNLKIIFLPLLALETAILIDNIRMCRALMPGDEESMSDEAIWETLPHFWVAISMIFLLAATIFTLLKLCGDVATLGWWDLFINFGIAECFAFLVCTKWYNPAIHRQSCIREPSSSTTAVRYLDWSRGIVVVGDDDQQQNCRMCNLQTIGGHIMKIPFICFQIMLFMYLEGTPSRARNIPLRVIFAPLLLLQATGVLFAVYRLLEKIYLLVHSGPAFGYWSIASKARDCLGFMHHGSRLLGWWSIDEGSREELARLYCAETKISGYNTFPPEVVKKMPKSGLIDEIWKLQAALSAQNEITMYSQQEYERLQTEKILCRICFEEQINILLLPCRHHILCRTCGEKCKKCPICRVFIEERLPIYDV</sequence>
<keyword evidence="2" id="KW-1185">Reference proteome</keyword>
<accession>A0ACB8LFA7</accession>